<proteinExistence type="predicted"/>
<dbReference type="Proteomes" id="UP000800038">
    <property type="component" value="Unassembled WGS sequence"/>
</dbReference>
<gene>
    <name evidence="1" type="ORF">EJ02DRAFT_418850</name>
</gene>
<organism evidence="1 2">
    <name type="scientific">Clathrospora elynae</name>
    <dbReference type="NCBI Taxonomy" id="706981"/>
    <lineage>
        <taxon>Eukaryota</taxon>
        <taxon>Fungi</taxon>
        <taxon>Dikarya</taxon>
        <taxon>Ascomycota</taxon>
        <taxon>Pezizomycotina</taxon>
        <taxon>Dothideomycetes</taxon>
        <taxon>Pleosporomycetidae</taxon>
        <taxon>Pleosporales</taxon>
        <taxon>Diademaceae</taxon>
        <taxon>Clathrospora</taxon>
    </lineage>
</organism>
<name>A0A6A5T0K8_9PLEO</name>
<evidence type="ECO:0000313" key="2">
    <source>
        <dbReference type="Proteomes" id="UP000800038"/>
    </source>
</evidence>
<dbReference type="AlphaFoldDB" id="A0A6A5T0K8"/>
<keyword evidence="2" id="KW-1185">Reference proteome</keyword>
<evidence type="ECO:0000313" key="1">
    <source>
        <dbReference type="EMBL" id="KAF1946083.1"/>
    </source>
</evidence>
<accession>A0A6A5T0K8</accession>
<sequence>MPLLSLSLSPTPAALHHRQPYDSWPLGRHRTSRGAGSVIISVPACACRHGRRVAPTTTTPHARPLWGPHAANAGLLLPWVNCRAGRNSTPHWSSPARCWWTKPRDSGLTGSHQIFALAQPAAPLAAPRCVVVHCTTLKWLAHRDSSERE</sequence>
<reference evidence="1" key="1">
    <citation type="journal article" date="2020" name="Stud. Mycol.">
        <title>101 Dothideomycetes genomes: a test case for predicting lifestyles and emergence of pathogens.</title>
        <authorList>
            <person name="Haridas S."/>
            <person name="Albert R."/>
            <person name="Binder M."/>
            <person name="Bloem J."/>
            <person name="Labutti K."/>
            <person name="Salamov A."/>
            <person name="Andreopoulos B."/>
            <person name="Baker S."/>
            <person name="Barry K."/>
            <person name="Bills G."/>
            <person name="Bluhm B."/>
            <person name="Cannon C."/>
            <person name="Castanera R."/>
            <person name="Culley D."/>
            <person name="Daum C."/>
            <person name="Ezra D."/>
            <person name="Gonzalez J."/>
            <person name="Henrissat B."/>
            <person name="Kuo A."/>
            <person name="Liang C."/>
            <person name="Lipzen A."/>
            <person name="Lutzoni F."/>
            <person name="Magnuson J."/>
            <person name="Mondo S."/>
            <person name="Nolan M."/>
            <person name="Ohm R."/>
            <person name="Pangilinan J."/>
            <person name="Park H.-J."/>
            <person name="Ramirez L."/>
            <person name="Alfaro M."/>
            <person name="Sun H."/>
            <person name="Tritt A."/>
            <person name="Yoshinaga Y."/>
            <person name="Zwiers L.-H."/>
            <person name="Turgeon B."/>
            <person name="Goodwin S."/>
            <person name="Spatafora J."/>
            <person name="Crous P."/>
            <person name="Grigoriev I."/>
        </authorList>
    </citation>
    <scope>NUCLEOTIDE SEQUENCE</scope>
    <source>
        <strain evidence="1">CBS 161.51</strain>
    </source>
</reference>
<dbReference type="EMBL" id="ML976005">
    <property type="protein sequence ID" value="KAF1946083.1"/>
    <property type="molecule type" value="Genomic_DNA"/>
</dbReference>
<protein>
    <submittedName>
        <fullName evidence="1">Uncharacterized protein</fullName>
    </submittedName>
</protein>